<dbReference type="AlphaFoldDB" id="A0A242K1H8"/>
<proteinExistence type="predicted"/>
<evidence type="ECO:0000313" key="1">
    <source>
        <dbReference type="EMBL" id="OTP11517.1"/>
    </source>
</evidence>
<dbReference type="OrthoDB" id="361945at2"/>
<reference evidence="1" key="1">
    <citation type="submission" date="2017-05" db="EMBL/GenBank/DDBJ databases">
        <title>The Genome Sequence of Enterococcus sp. 9E7_DIV0242.</title>
        <authorList>
            <consortium name="The Broad Institute Genomics Platform"/>
            <consortium name="The Broad Institute Genomic Center for Infectious Diseases"/>
            <person name="Earl A."/>
            <person name="Manson A."/>
            <person name="Schwartman J."/>
            <person name="Gilmore M."/>
            <person name="Abouelleil A."/>
            <person name="Cao P."/>
            <person name="Chapman S."/>
            <person name="Cusick C."/>
            <person name="Shea T."/>
            <person name="Young S."/>
            <person name="Neafsey D."/>
            <person name="Nusbaum C."/>
            <person name="Birren B."/>
        </authorList>
    </citation>
    <scope>NUCLEOTIDE SEQUENCE [LARGE SCALE GENOMIC DNA]</scope>
    <source>
        <strain evidence="1">9E7_DIV0242</strain>
    </source>
</reference>
<accession>A0A242K1H8</accession>
<evidence type="ECO:0000313" key="3">
    <source>
        <dbReference type="Proteomes" id="UP000195141"/>
    </source>
</evidence>
<protein>
    <submittedName>
        <fullName evidence="1">Uncharacterized protein</fullName>
    </submittedName>
</protein>
<dbReference type="EMBL" id="CP147247">
    <property type="protein sequence ID" value="WYJ91548.1"/>
    <property type="molecule type" value="Genomic_DNA"/>
</dbReference>
<dbReference type="Proteomes" id="UP000195141">
    <property type="component" value="Chromosome"/>
</dbReference>
<gene>
    <name evidence="2" type="ORF">A5888_003316</name>
    <name evidence="1" type="ORF">A5888_003616</name>
</gene>
<reference evidence="2" key="2">
    <citation type="submission" date="2017-05" db="EMBL/GenBank/DDBJ databases">
        <authorList>
            <consortium name="The Broad Institute Genomics Platform"/>
            <consortium name="The Broad Institute Genomic Center for Infectious Diseases"/>
            <person name="Earl A."/>
            <person name="Manson A."/>
            <person name="Schwartman J."/>
            <person name="Gilmore M."/>
            <person name="Abouelleil A."/>
            <person name="Cao P."/>
            <person name="Chapman S."/>
            <person name="Cusick C."/>
            <person name="Shea T."/>
            <person name="Young S."/>
            <person name="Neafsey D."/>
            <person name="Nusbaum C."/>
            <person name="Birren B."/>
        </authorList>
    </citation>
    <scope>NUCLEOTIDE SEQUENCE</scope>
    <source>
        <strain evidence="2">9E7_DIV0242</strain>
    </source>
</reference>
<reference evidence="2" key="3">
    <citation type="submission" date="2024-03" db="EMBL/GenBank/DDBJ databases">
        <title>The Genome Sequence of Enterococcus sp. DIV0242b.</title>
        <authorList>
            <consortium name="The Broad Institute Genomics Platform"/>
            <consortium name="The Broad Institute Microbial Omics Core"/>
            <consortium name="The Broad Institute Genomic Center for Infectious Diseases"/>
            <person name="Earl A."/>
            <person name="Manson A."/>
            <person name="Gilmore M."/>
            <person name="Schwartman J."/>
            <person name="Shea T."/>
            <person name="Abouelleil A."/>
            <person name="Cao P."/>
            <person name="Chapman S."/>
            <person name="Cusick C."/>
            <person name="Young S."/>
            <person name="Neafsey D."/>
            <person name="Nusbaum C."/>
            <person name="Birren B."/>
        </authorList>
    </citation>
    <scope>NUCLEOTIDE SEQUENCE</scope>
    <source>
        <strain evidence="2">9E7_DIV0242</strain>
    </source>
</reference>
<dbReference type="EMBL" id="NGMM01000007">
    <property type="protein sequence ID" value="OTP11517.1"/>
    <property type="molecule type" value="Genomic_DNA"/>
</dbReference>
<keyword evidence="3" id="KW-1185">Reference proteome</keyword>
<evidence type="ECO:0000313" key="2">
    <source>
        <dbReference type="EMBL" id="WYJ91548.1"/>
    </source>
</evidence>
<sequence>MLDKLRNFKTANELRQAFLSWAAIDILLEEEYAYRVYDWIPVWTQGQAYGKIDNGAGDELIALFGENDCIIKGFDHESALSPHAQEEFKIYDGLYEQAPKELLERLFDPAIEHEHVTFCIWQTTGDDWHKEETAIPEGEDDGEEFLMGYFHSTVEAHSDWIKDYYEIELDQSLVLLFRHFFYRKPITQTLLIQHGFGEQKERIFEELEKIGYPVEEA</sequence>
<organism evidence="1">
    <name type="scientific">Candidatus Enterococcus clewellii</name>
    <dbReference type="NCBI Taxonomy" id="1834193"/>
    <lineage>
        <taxon>Bacteria</taxon>
        <taxon>Bacillati</taxon>
        <taxon>Bacillota</taxon>
        <taxon>Bacilli</taxon>
        <taxon>Lactobacillales</taxon>
        <taxon>Enterococcaceae</taxon>
        <taxon>Enterococcus</taxon>
    </lineage>
</organism>
<dbReference type="RefSeq" id="WP_086350603.1">
    <property type="nucleotide sequence ID" value="NZ_CP147247.1"/>
</dbReference>
<name>A0A242K1H8_9ENTE</name>